<evidence type="ECO:0000256" key="1">
    <source>
        <dbReference type="SAM" id="Phobius"/>
    </source>
</evidence>
<dbReference type="eggNOG" id="COG0803">
    <property type="taxonomic scope" value="Bacteria"/>
</dbReference>
<dbReference type="Gene3D" id="3.40.50.2300">
    <property type="match status" value="1"/>
</dbReference>
<organism evidence="2 3">
    <name type="scientific">Leuconostoc kimchii (strain IMSNU 11154 / KCTC 2386 / IH25)</name>
    <dbReference type="NCBI Taxonomy" id="762051"/>
    <lineage>
        <taxon>Bacteria</taxon>
        <taxon>Bacillati</taxon>
        <taxon>Bacillota</taxon>
        <taxon>Bacilli</taxon>
        <taxon>Lactobacillales</taxon>
        <taxon>Lactobacillaceae</taxon>
        <taxon>Leuconostoc</taxon>
    </lineage>
</organism>
<dbReference type="AlphaFoldDB" id="D5T4T5"/>
<accession>D5T4T5</accession>
<dbReference type="GO" id="GO:0046872">
    <property type="term" value="F:metal ion binding"/>
    <property type="evidence" value="ECO:0007669"/>
    <property type="project" value="InterPro"/>
</dbReference>
<dbReference type="PATRIC" id="fig|762051.18.peg.1557"/>
<keyword evidence="1" id="KW-1133">Transmembrane helix</keyword>
<dbReference type="Pfam" id="PF01297">
    <property type="entry name" value="ZnuA"/>
    <property type="match status" value="1"/>
</dbReference>
<dbReference type="KEGG" id="lki:LKI_07740"/>
<dbReference type="OrthoDB" id="2144062at2"/>
<dbReference type="SUPFAM" id="SSF53807">
    <property type="entry name" value="Helical backbone' metal receptor"/>
    <property type="match status" value="1"/>
</dbReference>
<sequence length="284" mass="32327">MNKQNIYAILTILLIPVGLFLISIKMTVETKQPQHTPVQIVTDNVAYQQIAQAVSDKSSHVSLLSGKLTSEREKTLFKHAEVVIVDDHQNQLLTQRRNLKLNSKVLVASDVVKDQSQSNYWLSPEITLKTISRLSDLLSDFDPRNRDMYIKNSQKLAAETQELTQGISDLKAQKNVRYVATNNAQQVFMDQLNYTTAVTNLESSSDDKFKKTISEIQNKQVRFVLTASQDQSTRDQYLVKQAKDAKIPVITVNQVLPSDQKIWHWQLVLVRQLQAVFKSEESGK</sequence>
<dbReference type="EMBL" id="CP001758">
    <property type="protein sequence ID" value="ADG41087.1"/>
    <property type="molecule type" value="Genomic_DNA"/>
</dbReference>
<keyword evidence="1" id="KW-0812">Transmembrane</keyword>
<dbReference type="Gene3D" id="3.40.50.1980">
    <property type="entry name" value="Nitrogenase molybdenum iron protein domain"/>
    <property type="match status" value="1"/>
</dbReference>
<gene>
    <name evidence="2" type="ordered locus">LKI_07740</name>
</gene>
<dbReference type="Proteomes" id="UP000002362">
    <property type="component" value="Chromosome"/>
</dbReference>
<dbReference type="GO" id="GO:0030001">
    <property type="term" value="P:metal ion transport"/>
    <property type="evidence" value="ECO:0007669"/>
    <property type="project" value="InterPro"/>
</dbReference>
<proteinExistence type="predicted"/>
<dbReference type="InterPro" id="IPR006127">
    <property type="entry name" value="ZnuA-like"/>
</dbReference>
<evidence type="ECO:0000313" key="3">
    <source>
        <dbReference type="Proteomes" id="UP000002362"/>
    </source>
</evidence>
<reference evidence="2 3" key="1">
    <citation type="journal article" date="2010" name="J. Bacteriol.">
        <title>Complete genome sequence analysis of Leuconostoc kimchii IMSNU 11154.</title>
        <authorList>
            <person name="Oh H.M."/>
            <person name="Cho Y.J."/>
            <person name="Kim B.K."/>
            <person name="Roe J.H."/>
            <person name="Kang S.O."/>
            <person name="Nahm B.H."/>
            <person name="Jeong G."/>
            <person name="Han H.U."/>
            <person name="Chun J."/>
        </authorList>
    </citation>
    <scope>NUCLEOTIDE SEQUENCE [LARGE SCALE GENOMIC DNA]</scope>
    <source>
        <strain evidence="3">IMSNU 11154 / KCTC 2386 / IH25</strain>
    </source>
</reference>
<name>D5T4T5_LEUKI</name>
<dbReference type="RefSeq" id="WP_013103677.1">
    <property type="nucleotide sequence ID" value="NC_014136.1"/>
</dbReference>
<keyword evidence="1" id="KW-0472">Membrane</keyword>
<dbReference type="HOGENOM" id="CLU_979339_0_0_9"/>
<evidence type="ECO:0000313" key="2">
    <source>
        <dbReference type="EMBL" id="ADG41087.1"/>
    </source>
</evidence>
<dbReference type="STRING" id="762051.LKI_07740"/>
<protein>
    <submittedName>
        <fullName evidence="2">ABC heavy metal transporter, periplasmic ligand binding protein</fullName>
    </submittedName>
</protein>
<feature type="transmembrane region" description="Helical" evidence="1">
    <location>
        <begin position="6"/>
        <end position="24"/>
    </location>
</feature>